<proteinExistence type="predicted"/>
<evidence type="ECO:0000313" key="3">
    <source>
        <dbReference type="Proteomes" id="UP000029879"/>
    </source>
</evidence>
<gene>
    <name evidence="2" type="ORF">NC00_04530</name>
</gene>
<dbReference type="InterPro" id="IPR021457">
    <property type="entry name" value="DUF3108"/>
</dbReference>
<evidence type="ECO:0008006" key="4">
    <source>
        <dbReference type="Google" id="ProtNLM"/>
    </source>
</evidence>
<organism evidence="2 3">
    <name type="scientific">Xanthomonas cannabis pv. phaseoli</name>
    <dbReference type="NCBI Taxonomy" id="1885902"/>
    <lineage>
        <taxon>Bacteria</taxon>
        <taxon>Pseudomonadati</taxon>
        <taxon>Pseudomonadota</taxon>
        <taxon>Gammaproteobacteria</taxon>
        <taxon>Lysobacterales</taxon>
        <taxon>Lysobacteraceae</taxon>
        <taxon>Xanthomonas</taxon>
    </lineage>
</organism>
<feature type="signal peptide" evidence="1">
    <location>
        <begin position="1"/>
        <end position="25"/>
    </location>
</feature>
<dbReference type="EMBL" id="JRQI01000010">
    <property type="protein sequence ID" value="KGK59016.1"/>
    <property type="molecule type" value="Genomic_DNA"/>
</dbReference>
<accession>A0AB34PC32</accession>
<evidence type="ECO:0000313" key="2">
    <source>
        <dbReference type="EMBL" id="KGK59016.1"/>
    </source>
</evidence>
<feature type="chain" id="PRO_5044271550" description="Secreted protein" evidence="1">
    <location>
        <begin position="26"/>
        <end position="228"/>
    </location>
</feature>
<dbReference type="Pfam" id="PF11306">
    <property type="entry name" value="DUF3108"/>
    <property type="match status" value="1"/>
</dbReference>
<dbReference type="AlphaFoldDB" id="A0AB34PC32"/>
<dbReference type="Proteomes" id="UP000029879">
    <property type="component" value="Unassembled WGS sequence"/>
</dbReference>
<protein>
    <recommendedName>
        <fullName evidence="4">Secreted protein</fullName>
    </recommendedName>
</protein>
<evidence type="ECO:0000256" key="1">
    <source>
        <dbReference type="SAM" id="SignalP"/>
    </source>
</evidence>
<dbReference type="GeneID" id="93988092"/>
<sequence>MTFSFRPSALIAAAALAVASLPAFAVQPFQADYSANYMGMQANGTMTLAAAGANQWRYTLTIQNQLANLTQSTVFEEANGQLRPVSSNDTSSMMVKRRNVTANYDWKTSQATWGGDIKPDRRGPVKLQPGDMDALLINLAITRDLAAGKPLNYRMVDEGRIKPMSYKVVGKETITVNGKQEQATKVSRVDGDKELIAWVVKDLPVPARLLQKEKGQDALDLTIKSLLR</sequence>
<name>A0AB34PC32_9XANT</name>
<dbReference type="RefSeq" id="WP_039404650.1">
    <property type="nucleotide sequence ID" value="NZ_KN265465.1"/>
</dbReference>
<comment type="caution">
    <text evidence="2">The sequence shown here is derived from an EMBL/GenBank/DDBJ whole genome shotgun (WGS) entry which is preliminary data.</text>
</comment>
<reference evidence="2 3" key="1">
    <citation type="submission" date="2014-10" db="EMBL/GenBank/DDBJ databases">
        <title>Genome sequence of a Xanthomonas strain that is pathogenic on beans.</title>
        <authorList>
            <person name="Aritua V."/>
            <person name="Sapp M."/>
            <person name="Harrison J."/>
            <person name="Smith J."/>
            <person name="Studholme D."/>
        </authorList>
    </citation>
    <scope>NUCLEOTIDE SEQUENCE [LARGE SCALE GENOMIC DNA]</scope>
    <source>
        <strain evidence="2 3">Nyagatare</strain>
    </source>
</reference>
<keyword evidence="1" id="KW-0732">Signal</keyword>